<dbReference type="Pfam" id="PF13636">
    <property type="entry name" value="Methyltranf_PUA"/>
    <property type="match status" value="1"/>
</dbReference>
<dbReference type="PANTHER" id="PTHR22807:SF30">
    <property type="entry name" value="28S RRNA (CYTOSINE(4447)-C(5))-METHYLTRANSFERASE-RELATED"/>
    <property type="match status" value="1"/>
</dbReference>
<name>A0A1M5GQH5_9BACT</name>
<evidence type="ECO:0000256" key="1">
    <source>
        <dbReference type="ARBA" id="ARBA00022490"/>
    </source>
</evidence>
<dbReference type="PRINTS" id="PR02008">
    <property type="entry name" value="RCMTFAMILY"/>
</dbReference>
<dbReference type="InterPro" id="IPR027391">
    <property type="entry name" value="Nol1_Nop2_Fmu_2"/>
</dbReference>
<keyword evidence="4 6" id="KW-0949">S-adenosyl-L-methionine</keyword>
<feature type="binding site" evidence="6">
    <location>
        <position position="157"/>
    </location>
    <ligand>
        <name>S-adenosyl-L-methionine</name>
        <dbReference type="ChEBI" id="CHEBI:59789"/>
    </ligand>
</feature>
<feature type="domain" description="SAM-dependent MTase RsmB/NOP-type" evidence="7">
    <location>
        <begin position="1"/>
        <end position="291"/>
    </location>
</feature>
<dbReference type="CDD" id="cd02440">
    <property type="entry name" value="AdoMet_MTases"/>
    <property type="match status" value="1"/>
</dbReference>
<dbReference type="InterPro" id="IPR023267">
    <property type="entry name" value="RCMT"/>
</dbReference>
<gene>
    <name evidence="8" type="ORF">SAMN05444362_11495</name>
</gene>
<dbReference type="InterPro" id="IPR029063">
    <property type="entry name" value="SAM-dependent_MTases_sf"/>
</dbReference>
<keyword evidence="9" id="KW-1185">Reference proteome</keyword>
<dbReference type="GO" id="GO:0008173">
    <property type="term" value="F:RNA methyltransferase activity"/>
    <property type="evidence" value="ECO:0007669"/>
    <property type="project" value="InterPro"/>
</dbReference>
<dbReference type="InterPro" id="IPR001678">
    <property type="entry name" value="MeTrfase_RsmB-F_NOP2_dom"/>
</dbReference>
<keyword evidence="5 6" id="KW-0694">RNA-binding</keyword>
<feature type="binding site" evidence="6">
    <location>
        <position position="130"/>
    </location>
    <ligand>
        <name>S-adenosyl-L-methionine</name>
        <dbReference type="ChEBI" id="CHEBI:59789"/>
    </ligand>
</feature>
<dbReference type="InterPro" id="IPR049560">
    <property type="entry name" value="MeTrfase_RsmB-F_NOP2_cat"/>
</dbReference>
<dbReference type="Pfam" id="PF01189">
    <property type="entry name" value="Methyltr_RsmB-F"/>
    <property type="match status" value="1"/>
</dbReference>
<dbReference type="GO" id="GO:0001510">
    <property type="term" value="P:RNA methylation"/>
    <property type="evidence" value="ECO:0007669"/>
    <property type="project" value="InterPro"/>
</dbReference>
<dbReference type="InterPro" id="IPR031341">
    <property type="entry name" value="Methyltr_RsmF_N"/>
</dbReference>
<dbReference type="Gene3D" id="3.30.70.1170">
    <property type="entry name" value="Sun protein, domain 3"/>
    <property type="match status" value="1"/>
</dbReference>
<evidence type="ECO:0000256" key="4">
    <source>
        <dbReference type="ARBA" id="ARBA00022691"/>
    </source>
</evidence>
<evidence type="ECO:0000313" key="9">
    <source>
        <dbReference type="Proteomes" id="UP000184480"/>
    </source>
</evidence>
<keyword evidence="2 6" id="KW-0489">Methyltransferase</keyword>
<evidence type="ECO:0000313" key="8">
    <source>
        <dbReference type="EMBL" id="SHG05923.1"/>
    </source>
</evidence>
<feature type="binding site" evidence="6">
    <location>
        <position position="174"/>
    </location>
    <ligand>
        <name>S-adenosyl-L-methionine</name>
        <dbReference type="ChEBI" id="CHEBI:59789"/>
    </ligand>
</feature>
<dbReference type="OrthoDB" id="9810297at2"/>
<protein>
    <submittedName>
        <fullName evidence="8">16S rRNA C967 or C1407 C5-methylase, RsmB/RsmF family</fullName>
    </submittedName>
</protein>
<dbReference type="Gene3D" id="2.30.130.60">
    <property type="match status" value="1"/>
</dbReference>
<dbReference type="SUPFAM" id="SSF53335">
    <property type="entry name" value="S-adenosyl-L-methionine-dependent methyltransferases"/>
    <property type="match status" value="1"/>
</dbReference>
<proteinExistence type="inferred from homology"/>
<dbReference type="Proteomes" id="UP000184480">
    <property type="component" value="Unassembled WGS sequence"/>
</dbReference>
<feature type="binding site" evidence="6">
    <location>
        <begin position="106"/>
        <end position="112"/>
    </location>
    <ligand>
        <name>S-adenosyl-L-methionine</name>
        <dbReference type="ChEBI" id="CHEBI:59789"/>
    </ligand>
</feature>
<evidence type="ECO:0000256" key="2">
    <source>
        <dbReference type="ARBA" id="ARBA00022603"/>
    </source>
</evidence>
<keyword evidence="3 6" id="KW-0808">Transferase</keyword>
<dbReference type="AlphaFoldDB" id="A0A1M5GQH5"/>
<dbReference type="Gene3D" id="3.40.50.150">
    <property type="entry name" value="Vaccinia Virus protein VP39"/>
    <property type="match status" value="1"/>
</dbReference>
<comment type="similarity">
    <text evidence="6">Belongs to the class I-like SAM-binding methyltransferase superfamily. RsmB/NOP family.</text>
</comment>
<reference evidence="9" key="1">
    <citation type="submission" date="2016-11" db="EMBL/GenBank/DDBJ databases">
        <authorList>
            <person name="Varghese N."/>
            <person name="Submissions S."/>
        </authorList>
    </citation>
    <scope>NUCLEOTIDE SEQUENCE [LARGE SCALE GENOMIC DNA]</scope>
    <source>
        <strain evidence="9">DSM 27370</strain>
    </source>
</reference>
<sequence length="458" mass="51789">MKLSEDFIKQTKPLLEEQWNDFVEALEQPSPTSIRINKGKYTKTEAYSEPVIWCQDGYYLAERPSFTFDPLFHAGAYYVQEASSMIIGQVFQQYVGNDTVKVLDLCAAPGGKSTHIASLITPDSVLVANEVIRNRANILSENIIKAGHPNVIVTNNDPADIGKLTQVFDVILIDAPCSGEGMFRKDTQAIEEWSLANVQLCKERQQRIVADVWETLCPGGILIYSTCTYNTHENEENVQWMKDTFGAEVLPLDLPDEWNIHGAFNSGNSVYHFLPHLTRGEGFFLAVLRKTGDSEDETDFAPKKSKKQPKSKSISLDSVYKNWIKGNEKYSFFERSGSWFAFPERNFDFFEYIVSQLKLVSAGIRLGDVKGKDFIPDHSLAMSQTLNKDAFTLLEVDKKTAIAYLRKEALIFPDSSKGYLLLTYSGIPIGFVKNIGNRANNLYPNEWRIRTTYLPDDC</sequence>
<evidence type="ECO:0000259" key="7">
    <source>
        <dbReference type="PROSITE" id="PS51686"/>
    </source>
</evidence>
<evidence type="ECO:0000256" key="3">
    <source>
        <dbReference type="ARBA" id="ARBA00022679"/>
    </source>
</evidence>
<dbReference type="GO" id="GO:0003723">
    <property type="term" value="F:RNA binding"/>
    <property type="evidence" value="ECO:0007669"/>
    <property type="project" value="UniProtKB-UniRule"/>
</dbReference>
<dbReference type="RefSeq" id="WP_062181874.1">
    <property type="nucleotide sequence ID" value="NZ_BBXL01000014.1"/>
</dbReference>
<dbReference type="PANTHER" id="PTHR22807">
    <property type="entry name" value="NOP2 YEAST -RELATED NOL1/NOP2/FMU SUN DOMAIN-CONTAINING"/>
    <property type="match status" value="1"/>
</dbReference>
<dbReference type="STRING" id="1346286.SAMN05444362_11495"/>
<accession>A0A1M5GQH5</accession>
<dbReference type="Pfam" id="PF17125">
    <property type="entry name" value="Methyltr_RsmF_N"/>
    <property type="match status" value="1"/>
</dbReference>
<organism evidence="8 9">
    <name type="scientific">Dysgonomonas macrotermitis</name>
    <dbReference type="NCBI Taxonomy" id="1346286"/>
    <lineage>
        <taxon>Bacteria</taxon>
        <taxon>Pseudomonadati</taxon>
        <taxon>Bacteroidota</taxon>
        <taxon>Bacteroidia</taxon>
        <taxon>Bacteroidales</taxon>
        <taxon>Dysgonomonadaceae</taxon>
        <taxon>Dysgonomonas</taxon>
    </lineage>
</organism>
<evidence type="ECO:0000256" key="6">
    <source>
        <dbReference type="PROSITE-ProRule" id="PRU01023"/>
    </source>
</evidence>
<dbReference type="PROSITE" id="PS51686">
    <property type="entry name" value="SAM_MT_RSMB_NOP"/>
    <property type="match status" value="1"/>
</dbReference>
<feature type="active site" description="Nucleophile" evidence="6">
    <location>
        <position position="227"/>
    </location>
</feature>
<dbReference type="EMBL" id="FQUC01000014">
    <property type="protein sequence ID" value="SHG05923.1"/>
    <property type="molecule type" value="Genomic_DNA"/>
</dbReference>
<keyword evidence="1" id="KW-0963">Cytoplasm</keyword>
<evidence type="ECO:0000256" key="5">
    <source>
        <dbReference type="ARBA" id="ARBA00022884"/>
    </source>
</evidence>